<accession>A0A2N4Z7G5</accession>
<reference evidence="1 2" key="2">
    <citation type="submission" date="2018-01" db="EMBL/GenBank/DDBJ databases">
        <title>Genomic study of Klebsiella pneumoniae.</title>
        <authorList>
            <person name="Yang Y."/>
            <person name="Bicalho R."/>
        </authorList>
    </citation>
    <scope>NUCLEOTIDE SEQUENCE [LARGE SCALE GENOMIC DNA]</scope>
    <source>
        <strain evidence="1 2">A8</strain>
    </source>
</reference>
<protein>
    <submittedName>
        <fullName evidence="1">Deacetylase</fullName>
    </submittedName>
</protein>
<proteinExistence type="predicted"/>
<gene>
    <name evidence="1" type="ORF">CWN47_03190</name>
</gene>
<feature type="non-terminal residue" evidence="1">
    <location>
        <position position="1"/>
    </location>
</feature>
<reference evidence="1 2" key="1">
    <citation type="submission" date="2017-11" db="EMBL/GenBank/DDBJ databases">
        <authorList>
            <person name="Han C.G."/>
        </authorList>
    </citation>
    <scope>NUCLEOTIDE SEQUENCE [LARGE SCALE GENOMIC DNA]</scope>
    <source>
        <strain evidence="1 2">A8</strain>
    </source>
</reference>
<organism evidence="1 2">
    <name type="scientific">Klebsiella variicola</name>
    <dbReference type="NCBI Taxonomy" id="244366"/>
    <lineage>
        <taxon>Bacteria</taxon>
        <taxon>Pseudomonadati</taxon>
        <taxon>Pseudomonadota</taxon>
        <taxon>Gammaproteobacteria</taxon>
        <taxon>Enterobacterales</taxon>
        <taxon>Enterobacteriaceae</taxon>
        <taxon>Klebsiella/Raoultella group</taxon>
        <taxon>Klebsiella</taxon>
        <taxon>Klebsiella pneumoniae complex</taxon>
    </lineage>
</organism>
<comment type="caution">
    <text evidence="1">The sequence shown here is derived from an EMBL/GenBank/DDBJ whole genome shotgun (WGS) entry which is preliminary data.</text>
</comment>
<evidence type="ECO:0000313" key="2">
    <source>
        <dbReference type="Proteomes" id="UP000234412"/>
    </source>
</evidence>
<dbReference type="Proteomes" id="UP000234412">
    <property type="component" value="Unassembled WGS sequence"/>
</dbReference>
<dbReference type="AlphaFoldDB" id="A0A2N4Z7G5"/>
<dbReference type="EMBL" id="PIDP01000045">
    <property type="protein sequence ID" value="PLM97389.1"/>
    <property type="molecule type" value="Genomic_DNA"/>
</dbReference>
<name>A0A2N4Z7G5_KLEVA</name>
<evidence type="ECO:0000313" key="1">
    <source>
        <dbReference type="EMBL" id="PLM97389.1"/>
    </source>
</evidence>
<sequence length="49" mass="5818">YMPGGSPTFQNERDIERLYADLEAFFSWLAPQVKGMTLAEYYQRKITQR</sequence>